<evidence type="ECO:0000313" key="2">
    <source>
        <dbReference type="Proteomes" id="UP001157502"/>
    </source>
</evidence>
<proteinExistence type="predicted"/>
<accession>A0ACC2GJU2</accession>
<protein>
    <submittedName>
        <fullName evidence="1">Uncharacterized protein</fullName>
    </submittedName>
</protein>
<sequence>MNMDFPTSGRSGVPFSGAIRVSPPGIPSGRAAVYSASPLDPSRRPSASMLQVLGERRHIKAPRVPLMKRNVVVAAPLSLNPAPLPDPVHKSSISPTLEHYAAETSTRPIPYPPPRTPPLQILLIQAAALFFWG</sequence>
<comment type="caution">
    <text evidence="1">The sequence shown here is derived from an EMBL/GenBank/DDBJ whole genome shotgun (WGS) entry which is preliminary data.</text>
</comment>
<reference evidence="1" key="1">
    <citation type="submission" date="2021-05" db="EMBL/GenBank/DDBJ databases">
        <authorList>
            <person name="Pan Q."/>
            <person name="Jouanno E."/>
            <person name="Zahm M."/>
            <person name="Klopp C."/>
            <person name="Cabau C."/>
            <person name="Louis A."/>
            <person name="Berthelot C."/>
            <person name="Parey E."/>
            <person name="Roest Crollius H."/>
            <person name="Montfort J."/>
            <person name="Robinson-Rechavi M."/>
            <person name="Bouchez O."/>
            <person name="Lampietro C."/>
            <person name="Lopez Roques C."/>
            <person name="Donnadieu C."/>
            <person name="Postlethwait J."/>
            <person name="Bobe J."/>
            <person name="Dillon D."/>
            <person name="Chandos A."/>
            <person name="von Hippel F."/>
            <person name="Guiguen Y."/>
        </authorList>
    </citation>
    <scope>NUCLEOTIDE SEQUENCE</scope>
    <source>
        <strain evidence="1">YG-Jan2019</strain>
    </source>
</reference>
<dbReference type="EMBL" id="CM055739">
    <property type="protein sequence ID" value="KAJ8003807.1"/>
    <property type="molecule type" value="Genomic_DNA"/>
</dbReference>
<gene>
    <name evidence="1" type="ORF">DPEC_G00152240</name>
</gene>
<name>A0ACC2GJU2_DALPE</name>
<organism evidence="1 2">
    <name type="scientific">Dallia pectoralis</name>
    <name type="common">Alaska blackfish</name>
    <dbReference type="NCBI Taxonomy" id="75939"/>
    <lineage>
        <taxon>Eukaryota</taxon>
        <taxon>Metazoa</taxon>
        <taxon>Chordata</taxon>
        <taxon>Craniata</taxon>
        <taxon>Vertebrata</taxon>
        <taxon>Euteleostomi</taxon>
        <taxon>Actinopterygii</taxon>
        <taxon>Neopterygii</taxon>
        <taxon>Teleostei</taxon>
        <taxon>Protacanthopterygii</taxon>
        <taxon>Esociformes</taxon>
        <taxon>Umbridae</taxon>
        <taxon>Dallia</taxon>
    </lineage>
</organism>
<evidence type="ECO:0000313" key="1">
    <source>
        <dbReference type="EMBL" id="KAJ8003807.1"/>
    </source>
</evidence>
<dbReference type="Proteomes" id="UP001157502">
    <property type="component" value="Chromosome 12"/>
</dbReference>
<keyword evidence="2" id="KW-1185">Reference proteome</keyword>